<name>A0A6P8DFC3_PUNGR</name>
<proteinExistence type="predicted"/>
<evidence type="ECO:0000313" key="2">
    <source>
        <dbReference type="RefSeq" id="XP_031395957.1"/>
    </source>
</evidence>
<accession>A0A6P8DFC3</accession>
<dbReference type="RefSeq" id="XP_031395957.1">
    <property type="nucleotide sequence ID" value="XM_031540097.1"/>
</dbReference>
<dbReference type="GeneID" id="116207208"/>
<keyword evidence="1" id="KW-1185">Reference proteome</keyword>
<dbReference type="OrthoDB" id="1712577at2759"/>
<reference evidence="1" key="1">
    <citation type="journal article" date="2020" name="Plant Biotechnol. J.">
        <title>The pomegranate (Punica granatum L.) draft genome dissects genetic divergence between soft- and hard-seeded cultivars.</title>
        <authorList>
            <person name="Luo X."/>
            <person name="Li H."/>
            <person name="Wu Z."/>
            <person name="Yao W."/>
            <person name="Zhao P."/>
            <person name="Cao D."/>
            <person name="Yu H."/>
            <person name="Li K."/>
            <person name="Poudel K."/>
            <person name="Zhao D."/>
            <person name="Zhang F."/>
            <person name="Xia X."/>
            <person name="Chen L."/>
            <person name="Wang Q."/>
            <person name="Jing D."/>
            <person name="Cao S."/>
        </authorList>
    </citation>
    <scope>NUCLEOTIDE SEQUENCE [LARGE SCALE GENOMIC DNA]</scope>
    <source>
        <strain evidence="1">cv. Tunisia</strain>
    </source>
</reference>
<gene>
    <name evidence="2" type="primary">LOC116207208</name>
</gene>
<organism evidence="1 2">
    <name type="scientific">Punica granatum</name>
    <name type="common">Pomegranate</name>
    <dbReference type="NCBI Taxonomy" id="22663"/>
    <lineage>
        <taxon>Eukaryota</taxon>
        <taxon>Viridiplantae</taxon>
        <taxon>Streptophyta</taxon>
        <taxon>Embryophyta</taxon>
        <taxon>Tracheophyta</taxon>
        <taxon>Spermatophyta</taxon>
        <taxon>Magnoliopsida</taxon>
        <taxon>eudicotyledons</taxon>
        <taxon>Gunneridae</taxon>
        <taxon>Pentapetalae</taxon>
        <taxon>rosids</taxon>
        <taxon>malvids</taxon>
        <taxon>Myrtales</taxon>
        <taxon>Lythraceae</taxon>
        <taxon>Punica</taxon>
    </lineage>
</organism>
<reference evidence="2" key="2">
    <citation type="submission" date="2025-08" db="UniProtKB">
        <authorList>
            <consortium name="RefSeq"/>
        </authorList>
    </citation>
    <scope>IDENTIFICATION</scope>
    <source>
        <tissue evidence="2">Leaf</tissue>
    </source>
</reference>
<sequence length="150" mass="17659">MISHGRRTKLFHLLQWRQLHSGPSTSDFKDTHQIKLLNRSCKARKYSEYLYFLERLVSKLNYKPEVVLCTKLIKGFFGLGKLEKTLRVMEILEKYATAQAAVIRTREEVKHRVLLDKLCPQGHFSVICWKSSHMNLTCWDGYSILKIVKF</sequence>
<dbReference type="AlphaFoldDB" id="A0A6P8DFC3"/>
<protein>
    <submittedName>
        <fullName evidence="2">Pentatricopeptide repeat-containing protein At3g04760, chloroplastic-like</fullName>
    </submittedName>
</protein>
<evidence type="ECO:0000313" key="1">
    <source>
        <dbReference type="Proteomes" id="UP000515151"/>
    </source>
</evidence>
<dbReference type="Proteomes" id="UP000515151">
    <property type="component" value="Chromosome 5"/>
</dbReference>